<proteinExistence type="predicted"/>
<sequence>MPIQQGYRQLDAEQLRKDHDNMQDWISFPVTPEQAWPYPKANPHVLSGRGRKKGSAKILIDNPVERPIEEQEA</sequence>
<evidence type="ECO:0000313" key="2">
    <source>
        <dbReference type="EMBL" id="KAK2713439.1"/>
    </source>
</evidence>
<dbReference type="EMBL" id="JAVRJZ010000014">
    <property type="protein sequence ID" value="KAK2713439.1"/>
    <property type="molecule type" value="Genomic_DNA"/>
</dbReference>
<dbReference type="Proteomes" id="UP001187531">
    <property type="component" value="Unassembled WGS sequence"/>
</dbReference>
<organism evidence="2 3">
    <name type="scientific">Artemia franciscana</name>
    <name type="common">Brine shrimp</name>
    <name type="synonym">Artemia sanfranciscana</name>
    <dbReference type="NCBI Taxonomy" id="6661"/>
    <lineage>
        <taxon>Eukaryota</taxon>
        <taxon>Metazoa</taxon>
        <taxon>Ecdysozoa</taxon>
        <taxon>Arthropoda</taxon>
        <taxon>Crustacea</taxon>
        <taxon>Branchiopoda</taxon>
        <taxon>Anostraca</taxon>
        <taxon>Artemiidae</taxon>
        <taxon>Artemia</taxon>
    </lineage>
</organism>
<evidence type="ECO:0000313" key="3">
    <source>
        <dbReference type="Proteomes" id="UP001187531"/>
    </source>
</evidence>
<comment type="caution">
    <text evidence="2">The sequence shown here is derived from an EMBL/GenBank/DDBJ whole genome shotgun (WGS) entry which is preliminary data.</text>
</comment>
<protein>
    <submittedName>
        <fullName evidence="2">Uncharacterized protein</fullName>
    </submittedName>
</protein>
<dbReference type="AlphaFoldDB" id="A0AA88HTE8"/>
<name>A0AA88HTE8_ARTSF</name>
<evidence type="ECO:0000256" key="1">
    <source>
        <dbReference type="SAM" id="MobiDB-lite"/>
    </source>
</evidence>
<feature type="compositionally biased region" description="Basic and acidic residues" evidence="1">
    <location>
        <begin position="63"/>
        <end position="73"/>
    </location>
</feature>
<gene>
    <name evidence="2" type="ORF">QYM36_009344</name>
</gene>
<feature type="region of interest" description="Disordered" evidence="1">
    <location>
        <begin position="41"/>
        <end position="73"/>
    </location>
</feature>
<keyword evidence="3" id="KW-1185">Reference proteome</keyword>
<reference evidence="2" key="1">
    <citation type="submission" date="2023-07" db="EMBL/GenBank/DDBJ databases">
        <title>Chromosome-level genome assembly of Artemia franciscana.</title>
        <authorList>
            <person name="Jo E."/>
        </authorList>
    </citation>
    <scope>NUCLEOTIDE SEQUENCE</scope>
    <source>
        <tissue evidence="2">Whole body</tissue>
    </source>
</reference>
<accession>A0AA88HTE8</accession>